<dbReference type="OrthoDB" id="295033at2759"/>
<feature type="non-terminal residue" evidence="1">
    <location>
        <position position="1"/>
    </location>
</feature>
<dbReference type="AlphaFoldDB" id="Q4TG24"/>
<proteinExistence type="predicted"/>
<accession>Q4TG24</accession>
<sequence length="44" mass="5131">SKLSSVNEEYSRSRGEYEEAQDAIVKEIINIASGEPRRRRPRPR</sequence>
<dbReference type="KEGG" id="tng:GSTEN00001327G001"/>
<evidence type="ECO:0000313" key="1">
    <source>
        <dbReference type="EMBL" id="CAF88158.1"/>
    </source>
</evidence>
<reference evidence="1" key="2">
    <citation type="submission" date="2004-02" db="EMBL/GenBank/DDBJ databases">
        <authorList>
            <consortium name="Genoscope"/>
            <consortium name="Whitehead Institute Centre for Genome Research"/>
        </authorList>
    </citation>
    <scope>NUCLEOTIDE SEQUENCE</scope>
</reference>
<name>Q4TG24_TETNG</name>
<protein>
    <submittedName>
        <fullName evidence="1">(spotted green pufferfish) hypothetical protein</fullName>
    </submittedName>
</protein>
<comment type="caution">
    <text evidence="1">The sequence shown here is derived from an EMBL/GenBank/DDBJ whole genome shotgun (WGS) entry which is preliminary data.</text>
</comment>
<dbReference type="EMBL" id="CAAE01003991">
    <property type="protein sequence ID" value="CAF88158.1"/>
    <property type="molecule type" value="Genomic_DNA"/>
</dbReference>
<reference evidence="1" key="1">
    <citation type="journal article" date="2004" name="Nature">
        <title>Genome duplication in the teleost fish Tetraodon nigroviridis reveals the early vertebrate proto-karyotype.</title>
        <authorList>
            <person name="Jaillon O."/>
            <person name="Aury J.-M."/>
            <person name="Brunet F."/>
            <person name="Petit J.-L."/>
            <person name="Stange-Thomann N."/>
            <person name="Mauceli E."/>
            <person name="Bouneau L."/>
            <person name="Fischer C."/>
            <person name="Ozouf-Costaz C."/>
            <person name="Bernot A."/>
            <person name="Nicaud S."/>
            <person name="Jaffe D."/>
            <person name="Fisher S."/>
            <person name="Lutfalla G."/>
            <person name="Dossat C."/>
            <person name="Segurens B."/>
            <person name="Dasilva C."/>
            <person name="Salanoubat M."/>
            <person name="Levy M."/>
            <person name="Boudet N."/>
            <person name="Castellano S."/>
            <person name="Anthouard V."/>
            <person name="Jubin C."/>
            <person name="Castelli V."/>
            <person name="Katinka M."/>
            <person name="Vacherie B."/>
            <person name="Biemont C."/>
            <person name="Skalli Z."/>
            <person name="Cattolico L."/>
            <person name="Poulain J."/>
            <person name="De Berardinis V."/>
            <person name="Cruaud C."/>
            <person name="Duprat S."/>
            <person name="Brottier P."/>
            <person name="Coutanceau J.-P."/>
            <person name="Gouzy J."/>
            <person name="Parra G."/>
            <person name="Lardier G."/>
            <person name="Chapple C."/>
            <person name="McKernan K.J."/>
            <person name="McEwan P."/>
            <person name="Bosak S."/>
            <person name="Kellis M."/>
            <person name="Volff J.-N."/>
            <person name="Guigo R."/>
            <person name="Zody M.C."/>
            <person name="Mesirov J."/>
            <person name="Lindblad-Toh K."/>
            <person name="Birren B."/>
            <person name="Nusbaum C."/>
            <person name="Kahn D."/>
            <person name="Robinson-Rechavi M."/>
            <person name="Laudet V."/>
            <person name="Schachter V."/>
            <person name="Quetier F."/>
            <person name="Saurin W."/>
            <person name="Scarpelli C."/>
            <person name="Wincker P."/>
            <person name="Lander E.S."/>
            <person name="Weissenbach J."/>
            <person name="Roest Crollius H."/>
        </authorList>
    </citation>
    <scope>NUCLEOTIDE SEQUENCE [LARGE SCALE GENOMIC DNA]</scope>
</reference>
<gene>
    <name evidence="1" type="ORF">GSTENG00001327001</name>
</gene>
<organism evidence="1">
    <name type="scientific">Tetraodon nigroviridis</name>
    <name type="common">Spotted green pufferfish</name>
    <name type="synonym">Chelonodon nigroviridis</name>
    <dbReference type="NCBI Taxonomy" id="99883"/>
    <lineage>
        <taxon>Eukaryota</taxon>
        <taxon>Metazoa</taxon>
        <taxon>Chordata</taxon>
        <taxon>Craniata</taxon>
        <taxon>Vertebrata</taxon>
        <taxon>Euteleostomi</taxon>
        <taxon>Actinopterygii</taxon>
        <taxon>Neopterygii</taxon>
        <taxon>Teleostei</taxon>
        <taxon>Neoteleostei</taxon>
        <taxon>Acanthomorphata</taxon>
        <taxon>Eupercaria</taxon>
        <taxon>Tetraodontiformes</taxon>
        <taxon>Tetradontoidea</taxon>
        <taxon>Tetraodontidae</taxon>
        <taxon>Tetraodon</taxon>
    </lineage>
</organism>